<dbReference type="OrthoDB" id="273652at2759"/>
<dbReference type="eggNOG" id="ENOG502SJY3">
    <property type="taxonomic scope" value="Eukaryota"/>
</dbReference>
<proteinExistence type="predicted"/>
<dbReference type="Proteomes" id="UP000063063">
    <property type="component" value="Chromosome 20"/>
</dbReference>
<evidence type="ECO:0000256" key="1">
    <source>
        <dbReference type="SAM" id="MobiDB-lite"/>
    </source>
</evidence>
<sequence>MASSSASVASASAPRARVLEVHRVASDMVALQEEAKSVRDRRLALEEIMRQERNRRLQAAASRRAEATTTSPSYGSGASSGKQQQEGDAVKPNAAPHTLKEYRRELDNVNGNKELYRLHYYTSAHLNPTDVHFYTAKSRVKEYQRHAPSPRKSVQAHHPLPTARRAHSEKESALPSTLAPASTSVMEGTSEQWTRSALLRMLANKRVLRRIEEHTQKEAAHFGRPVMRHTAAPVSPLNAAPRPCKASMPTRAVTGHPSCTTEAAVPRGDVSRSLAEYRSYAVSPSTQRWNQPHQRSPLQRSFSYSPLRLRGLAASPTRALYDAPFKIPFTYDSSVSLHAPRTDTSFLTSTRQGWPGVSAWKPLEHTYMVHPRDRGSGSAYEPIAEQSPRAPWEKRSTWTELTRRWSPPKQSATAPLLPPRDSSAREAGEVALKIPTAGPSTPKPTPTLLDGFRMPETVLKREDLFQGFS</sequence>
<feature type="region of interest" description="Disordered" evidence="1">
    <location>
        <begin position="144"/>
        <end position="189"/>
    </location>
</feature>
<dbReference type="GeneID" id="22574602"/>
<dbReference type="EMBL" id="CP009389">
    <property type="protein sequence ID" value="AIN97885.1"/>
    <property type="molecule type" value="Genomic_DNA"/>
</dbReference>
<dbReference type="VEuPathDB" id="TriTrypDB:LPAL13_200045200"/>
<dbReference type="VEuPathDB" id="TriTrypDB:LPMP_203910"/>
<feature type="compositionally biased region" description="Polar residues" evidence="1">
    <location>
        <begin position="68"/>
        <end position="86"/>
    </location>
</feature>
<reference evidence="2 3" key="1">
    <citation type="journal article" date="2015" name="Sci. Rep.">
        <title>The genome of Leishmania panamensis: insights into genomics of the L. (Viannia) subgenus.</title>
        <authorList>
            <person name="Llanes A."/>
            <person name="Restrepo C.M."/>
            <person name="Vecchio G.D."/>
            <person name="Anguizola F.J."/>
            <person name="Lleonart R."/>
        </authorList>
    </citation>
    <scope>NUCLEOTIDE SEQUENCE [LARGE SCALE GENOMIC DNA]</scope>
    <source>
        <strain evidence="2 3">MHOM/PA/94/PSC-1</strain>
    </source>
</reference>
<feature type="region of interest" description="Disordered" evidence="1">
    <location>
        <begin position="53"/>
        <end position="97"/>
    </location>
</feature>
<dbReference type="RefSeq" id="XP_010698592.1">
    <property type="nucleotide sequence ID" value="XM_010700290.1"/>
</dbReference>
<evidence type="ECO:0000313" key="3">
    <source>
        <dbReference type="Proteomes" id="UP000063063"/>
    </source>
</evidence>
<feature type="region of interest" description="Disordered" evidence="1">
    <location>
        <begin position="236"/>
        <end position="265"/>
    </location>
</feature>
<dbReference type="AlphaFoldDB" id="A0A088RPX2"/>
<feature type="compositionally biased region" description="Polar residues" evidence="1">
    <location>
        <begin position="179"/>
        <end position="189"/>
    </location>
</feature>
<keyword evidence="3" id="KW-1185">Reference proteome</keyword>
<name>A0A088RPX2_LEIPA</name>
<gene>
    <name evidence="2" type="ORF">LPMP_203910</name>
</gene>
<feature type="compositionally biased region" description="Basic and acidic residues" evidence="1">
    <location>
        <begin position="391"/>
        <end position="403"/>
    </location>
</feature>
<evidence type="ECO:0000313" key="2">
    <source>
        <dbReference type="EMBL" id="AIN97885.1"/>
    </source>
</evidence>
<feature type="region of interest" description="Disordered" evidence="1">
    <location>
        <begin position="374"/>
        <end position="454"/>
    </location>
</feature>
<protein>
    <submittedName>
        <fullName evidence="2">Uncharacterized protein</fullName>
    </submittedName>
</protein>
<accession>A0A088RPX2</accession>
<organism evidence="2 3">
    <name type="scientific">Leishmania panamensis</name>
    <dbReference type="NCBI Taxonomy" id="5679"/>
    <lineage>
        <taxon>Eukaryota</taxon>
        <taxon>Discoba</taxon>
        <taxon>Euglenozoa</taxon>
        <taxon>Kinetoplastea</taxon>
        <taxon>Metakinetoplastina</taxon>
        <taxon>Trypanosomatida</taxon>
        <taxon>Trypanosomatidae</taxon>
        <taxon>Leishmaniinae</taxon>
        <taxon>Leishmania</taxon>
        <taxon>Leishmania guyanensis species complex</taxon>
    </lineage>
</organism>
<dbReference type="KEGG" id="lpan:LPMP_203910"/>